<dbReference type="Proteomes" id="UP000694865">
    <property type="component" value="Unplaced"/>
</dbReference>
<dbReference type="InterPro" id="IPR047088">
    <property type="entry name" value="ORC5_C"/>
</dbReference>
<gene>
    <name evidence="11" type="primary">LOC100377892</name>
</gene>
<evidence type="ECO:0000256" key="2">
    <source>
        <dbReference type="ARBA" id="ARBA00006269"/>
    </source>
</evidence>
<dbReference type="PANTHER" id="PTHR12705:SF0">
    <property type="entry name" value="ORIGIN RECOGNITION COMPLEX SUBUNIT 5"/>
    <property type="match status" value="1"/>
</dbReference>
<evidence type="ECO:0000256" key="6">
    <source>
        <dbReference type="ARBA" id="ARBA00023242"/>
    </source>
</evidence>
<dbReference type="RefSeq" id="XP_002740279.1">
    <property type="nucleotide sequence ID" value="XM_002740233.2"/>
</dbReference>
<sequence>MASGKIGKDSSCYGYSKERIDEIHNTLPCRESQISTLLALFGKPSHAAYSSIFIYGHTASGKSAVITTILQTLQLPHAIVNCVECYTQRLLYEHILNQVGDVIPSPDNNYSCYARCDNMNDFVRLLKNLIEEKELGSRTLFIVLDKAERLRDMDANILPALLRLQELSNCNICVILISEIVLEKFRTGTGFHEPFVLHFPDYSKDEMLEIISHDCPSDYSPSFYISYVNLLMSIFYMVCRDLNELRHLAQLNFPKYIEPILKGEATVENAPKLWRNIQPHLQKALQTIYLREVSSAQWEKYQLENVEGAGSLPNLLSLRSSVELPYYSKYLLIAAYLASYNPTRTDKRFFSKHHGKINKHKLKKTEKISFQLLGPKPFPLERLMAIFYSIVEGKVAPTANIFSQISSLVSLHLVSHVSSDDQLDSAKYKCTVSLDFIRSIARTVNFDVVRYLYDFV</sequence>
<keyword evidence="6" id="KW-0539">Nucleus</keyword>
<evidence type="ECO:0000256" key="1">
    <source>
        <dbReference type="ARBA" id="ARBA00004123"/>
    </source>
</evidence>
<dbReference type="GeneID" id="100377892"/>
<keyword evidence="5" id="KW-0067">ATP-binding</keyword>
<dbReference type="InterPro" id="IPR048866">
    <property type="entry name" value="ORC5_lid"/>
</dbReference>
<comment type="similarity">
    <text evidence="2">Belongs to the ORC5 family.</text>
</comment>
<evidence type="ECO:0000256" key="5">
    <source>
        <dbReference type="ARBA" id="ARBA00022840"/>
    </source>
</evidence>
<dbReference type="InterPro" id="IPR041664">
    <property type="entry name" value="AAA_16"/>
</dbReference>
<dbReference type="InterPro" id="IPR027417">
    <property type="entry name" value="P-loop_NTPase"/>
</dbReference>
<evidence type="ECO:0000259" key="8">
    <source>
        <dbReference type="Pfam" id="PF14630"/>
    </source>
</evidence>
<keyword evidence="10" id="KW-1185">Reference proteome</keyword>
<proteinExistence type="inferred from homology"/>
<dbReference type="Gene3D" id="3.40.50.300">
    <property type="entry name" value="P-loop containing nucleotide triphosphate hydrolases"/>
    <property type="match status" value="1"/>
</dbReference>
<dbReference type="PANTHER" id="PTHR12705">
    <property type="entry name" value="ORIGIN RECOGNITION COMPLEX SUBUNIT 5"/>
    <property type="match status" value="1"/>
</dbReference>
<comment type="subcellular location">
    <subcellularLocation>
        <location evidence="1">Nucleus</location>
    </subcellularLocation>
</comment>
<feature type="domain" description="Origin recognition complex subunit 5 C-terminal" evidence="8">
    <location>
        <begin position="324"/>
        <end position="452"/>
    </location>
</feature>
<accession>A0ABM0GYL7</accession>
<evidence type="ECO:0000313" key="11">
    <source>
        <dbReference type="RefSeq" id="XP_002740279.1"/>
    </source>
</evidence>
<dbReference type="SUPFAM" id="SSF52540">
    <property type="entry name" value="P-loop containing nucleoside triphosphate hydrolases"/>
    <property type="match status" value="1"/>
</dbReference>
<organism evidence="10 11">
    <name type="scientific">Saccoglossus kowalevskii</name>
    <name type="common">Acorn worm</name>
    <dbReference type="NCBI Taxonomy" id="10224"/>
    <lineage>
        <taxon>Eukaryota</taxon>
        <taxon>Metazoa</taxon>
        <taxon>Hemichordata</taxon>
        <taxon>Enteropneusta</taxon>
        <taxon>Harrimaniidae</taxon>
        <taxon>Saccoglossus</taxon>
    </lineage>
</organism>
<dbReference type="InterPro" id="IPR020796">
    <property type="entry name" value="ORC5"/>
</dbReference>
<dbReference type="Pfam" id="PF13191">
    <property type="entry name" value="AAA_16"/>
    <property type="match status" value="1"/>
</dbReference>
<keyword evidence="4" id="KW-0547">Nucleotide-binding</keyword>
<keyword evidence="3" id="KW-0235">DNA replication</keyword>
<feature type="domain" description="Orc1-like AAA ATPase" evidence="7">
    <location>
        <begin position="27"/>
        <end position="175"/>
    </location>
</feature>
<reference evidence="11" key="1">
    <citation type="submission" date="2025-08" db="UniProtKB">
        <authorList>
            <consortium name="RefSeq"/>
        </authorList>
    </citation>
    <scope>IDENTIFICATION</scope>
    <source>
        <tissue evidence="11">Testes</tissue>
    </source>
</reference>
<evidence type="ECO:0000256" key="4">
    <source>
        <dbReference type="ARBA" id="ARBA00022741"/>
    </source>
</evidence>
<evidence type="ECO:0000259" key="7">
    <source>
        <dbReference type="Pfam" id="PF13191"/>
    </source>
</evidence>
<feature type="domain" description="ORC5 lid" evidence="9">
    <location>
        <begin position="224"/>
        <end position="285"/>
    </location>
</feature>
<dbReference type="Pfam" id="PF21639">
    <property type="entry name" value="ORC5_lid"/>
    <property type="match status" value="1"/>
</dbReference>
<evidence type="ECO:0000259" key="9">
    <source>
        <dbReference type="Pfam" id="PF21639"/>
    </source>
</evidence>
<evidence type="ECO:0000256" key="3">
    <source>
        <dbReference type="ARBA" id="ARBA00022705"/>
    </source>
</evidence>
<dbReference type="Pfam" id="PF14630">
    <property type="entry name" value="ORC5_C"/>
    <property type="match status" value="1"/>
</dbReference>
<name>A0ABM0GYL7_SACKO</name>
<evidence type="ECO:0000313" key="10">
    <source>
        <dbReference type="Proteomes" id="UP000694865"/>
    </source>
</evidence>
<protein>
    <submittedName>
        <fullName evidence="11">Origin recognition complex subunit 5-like</fullName>
    </submittedName>
</protein>